<dbReference type="RefSeq" id="XP_018239329.1">
    <property type="nucleotide sequence ID" value="XM_018398988.1"/>
</dbReference>
<dbReference type="EMBL" id="DS231699">
    <property type="protein sequence ID" value="KNB01284.1"/>
    <property type="molecule type" value="Genomic_DNA"/>
</dbReference>
<accession>A0A0J9UP56</accession>
<sequence>MSDTTLVNRGGDHVLQATSPQNGWRVDANYSGENREDLEVAIWSHRKNASDYLRAYFDANAQSSYGSSMSSCGDALVENGKSDLQGMAVVASHDQLQLHLVPLCSLLSRVHREARRLAIQSQVYLSSATFIKFIYSTFMARQFYSKGINDFLSGCVGASALYGAYRTLMWSLVYLRWRGATSLKRRLDEGQVTEDSRYELEGLSWSWVESYIKTLH</sequence>
<dbReference type="Proteomes" id="UP000009097">
    <property type="component" value="Unassembled WGS sequence"/>
</dbReference>
<protein>
    <submittedName>
        <fullName evidence="1">Uncharacterized protein</fullName>
    </submittedName>
</protein>
<reference evidence="1" key="2">
    <citation type="journal article" date="2010" name="Nature">
        <title>Comparative genomics reveals mobile pathogenicity chromosomes in Fusarium.</title>
        <authorList>
            <person name="Ma L.J."/>
            <person name="van der Does H.C."/>
            <person name="Borkovich K.A."/>
            <person name="Coleman J.J."/>
            <person name="Daboussi M.J."/>
            <person name="Di Pietro A."/>
            <person name="Dufresne M."/>
            <person name="Freitag M."/>
            <person name="Grabherr M."/>
            <person name="Henrissat B."/>
            <person name="Houterman P.M."/>
            <person name="Kang S."/>
            <person name="Shim W.B."/>
            <person name="Woloshuk C."/>
            <person name="Xie X."/>
            <person name="Xu J.R."/>
            <person name="Antoniw J."/>
            <person name="Baker S.E."/>
            <person name="Bluhm B.H."/>
            <person name="Breakspear A."/>
            <person name="Brown D.W."/>
            <person name="Butchko R.A."/>
            <person name="Chapman S."/>
            <person name="Coulson R."/>
            <person name="Coutinho P.M."/>
            <person name="Danchin E.G."/>
            <person name="Diener A."/>
            <person name="Gale L.R."/>
            <person name="Gardiner D.M."/>
            <person name="Goff S."/>
            <person name="Hammond-Kosack K.E."/>
            <person name="Hilburn K."/>
            <person name="Hua-Van A."/>
            <person name="Jonkers W."/>
            <person name="Kazan K."/>
            <person name="Kodira C.D."/>
            <person name="Koehrsen M."/>
            <person name="Kumar L."/>
            <person name="Lee Y.H."/>
            <person name="Li L."/>
            <person name="Manners J.M."/>
            <person name="Miranda-Saavedra D."/>
            <person name="Mukherjee M."/>
            <person name="Park G."/>
            <person name="Park J."/>
            <person name="Park S.Y."/>
            <person name="Proctor R.H."/>
            <person name="Regev A."/>
            <person name="Ruiz-Roldan M.C."/>
            <person name="Sain D."/>
            <person name="Sakthikumar S."/>
            <person name="Sykes S."/>
            <person name="Schwartz D.C."/>
            <person name="Turgeon B.G."/>
            <person name="Wapinski I."/>
            <person name="Yoder O."/>
            <person name="Young S."/>
            <person name="Zeng Q."/>
            <person name="Zhou S."/>
            <person name="Galagan J."/>
            <person name="Cuomo C.A."/>
            <person name="Kistler H.C."/>
            <person name="Rep M."/>
        </authorList>
    </citation>
    <scope>NUCLEOTIDE SEQUENCE [LARGE SCALE GENOMIC DNA]</scope>
    <source>
        <strain evidence="1">4287</strain>
    </source>
</reference>
<dbReference type="VEuPathDB" id="FungiDB:FOXG_18851"/>
<proteinExistence type="predicted"/>
<reference evidence="1" key="1">
    <citation type="submission" date="2007-04" db="EMBL/GenBank/DDBJ databases">
        <authorList>
            <consortium name="The Broad Institute Genome Sequencing Platform"/>
            <person name="Birren B."/>
            <person name="Lander E."/>
            <person name="Galagan J."/>
            <person name="Nusbaum C."/>
            <person name="Devon K."/>
            <person name="Ma L.-J."/>
            <person name="Jaffe D."/>
            <person name="Butler J."/>
            <person name="Alvarez P."/>
            <person name="Gnerre S."/>
            <person name="Grabherr M."/>
            <person name="Kleber M."/>
            <person name="Mauceli E."/>
            <person name="Brockman W."/>
            <person name="MacCallum I.A."/>
            <person name="Young S."/>
            <person name="LaButti K."/>
            <person name="DeCaprio D."/>
            <person name="Crawford M."/>
            <person name="Koehrsen M."/>
            <person name="Engels R."/>
            <person name="Montgomery P."/>
            <person name="Pearson M."/>
            <person name="Howarth C."/>
            <person name="Larson L."/>
            <person name="White J."/>
            <person name="O'Leary S."/>
            <person name="Kodira C."/>
            <person name="Zeng Q."/>
            <person name="Yandava C."/>
            <person name="Alvarado L."/>
            <person name="Kistler C."/>
            <person name="Shim W.-B."/>
            <person name="Kang S."/>
            <person name="Woloshuk C."/>
        </authorList>
    </citation>
    <scope>NUCLEOTIDE SEQUENCE</scope>
    <source>
        <strain evidence="1">4287</strain>
    </source>
</reference>
<evidence type="ECO:0000313" key="1">
    <source>
        <dbReference type="EMBL" id="KNB01284.1"/>
    </source>
</evidence>
<evidence type="ECO:0000313" key="2">
    <source>
        <dbReference type="Proteomes" id="UP000009097"/>
    </source>
</evidence>
<organism evidence="1 2">
    <name type="scientific">Fusarium oxysporum f. sp. lycopersici (strain 4287 / CBS 123668 / FGSC 9935 / NRRL 34936)</name>
    <name type="common">Fusarium vascular wilt of tomato</name>
    <dbReference type="NCBI Taxonomy" id="426428"/>
    <lineage>
        <taxon>Eukaryota</taxon>
        <taxon>Fungi</taxon>
        <taxon>Dikarya</taxon>
        <taxon>Ascomycota</taxon>
        <taxon>Pezizomycotina</taxon>
        <taxon>Sordariomycetes</taxon>
        <taxon>Hypocreomycetidae</taxon>
        <taxon>Hypocreales</taxon>
        <taxon>Nectriaceae</taxon>
        <taxon>Fusarium</taxon>
        <taxon>Fusarium oxysporum species complex</taxon>
    </lineage>
</organism>
<gene>
    <name evidence="1" type="ORF">FOXG_18851</name>
</gene>
<name>A0A0J9UP56_FUSO4</name>
<dbReference type="KEGG" id="fox:FOXG_18851"/>
<dbReference type="AlphaFoldDB" id="A0A0J9UP56"/>
<dbReference type="GeneID" id="28959557"/>